<keyword evidence="3" id="KW-0732">Signal</keyword>
<keyword evidence="2" id="KW-0812">Transmembrane</keyword>
<keyword evidence="10" id="KW-1185">Reference proteome</keyword>
<dbReference type="Proteomes" id="UP000295252">
    <property type="component" value="Chromosome I"/>
</dbReference>
<reference evidence="10" key="1">
    <citation type="journal article" date="2014" name="Science">
        <title>The coffee genome provides insight into the convergent evolution of caffeine biosynthesis.</title>
        <authorList>
            <person name="Denoeud F."/>
            <person name="Carretero-Paulet L."/>
            <person name="Dereeper A."/>
            <person name="Droc G."/>
            <person name="Guyot R."/>
            <person name="Pietrella M."/>
            <person name="Zheng C."/>
            <person name="Alberti A."/>
            <person name="Anthony F."/>
            <person name="Aprea G."/>
            <person name="Aury J.M."/>
            <person name="Bento P."/>
            <person name="Bernard M."/>
            <person name="Bocs S."/>
            <person name="Campa C."/>
            <person name="Cenci A."/>
            <person name="Combes M.C."/>
            <person name="Crouzillat D."/>
            <person name="Da Silva C."/>
            <person name="Daddiego L."/>
            <person name="De Bellis F."/>
            <person name="Dussert S."/>
            <person name="Garsmeur O."/>
            <person name="Gayraud T."/>
            <person name="Guignon V."/>
            <person name="Jahn K."/>
            <person name="Jamilloux V."/>
            <person name="Joet T."/>
            <person name="Labadie K."/>
            <person name="Lan T."/>
            <person name="Leclercq J."/>
            <person name="Lepelley M."/>
            <person name="Leroy T."/>
            <person name="Li L.T."/>
            <person name="Librado P."/>
            <person name="Lopez L."/>
            <person name="Munoz A."/>
            <person name="Noel B."/>
            <person name="Pallavicini A."/>
            <person name="Perrotta G."/>
            <person name="Poncet V."/>
            <person name="Pot D."/>
            <person name="Priyono X."/>
            <person name="Rigoreau M."/>
            <person name="Rouard M."/>
            <person name="Rozas J."/>
            <person name="Tranchant-Dubreuil C."/>
            <person name="VanBuren R."/>
            <person name="Zhang Q."/>
            <person name="Andrade A.C."/>
            <person name="Argout X."/>
            <person name="Bertrand B."/>
            <person name="de Kochko A."/>
            <person name="Graziosi G."/>
            <person name="Henry R.J."/>
            <person name="Jayarama X."/>
            <person name="Ming R."/>
            <person name="Nagai C."/>
            <person name="Rounsley S."/>
            <person name="Sankoff D."/>
            <person name="Giuliano G."/>
            <person name="Albert V.A."/>
            <person name="Wincker P."/>
            <person name="Lashermes P."/>
        </authorList>
    </citation>
    <scope>NUCLEOTIDE SEQUENCE [LARGE SCALE GENOMIC DNA]</scope>
    <source>
        <strain evidence="10">cv. DH200-94</strain>
    </source>
</reference>
<dbReference type="InterPro" id="IPR046956">
    <property type="entry name" value="RLP23-like"/>
</dbReference>
<dbReference type="SUPFAM" id="SSF52058">
    <property type="entry name" value="L domain-like"/>
    <property type="match status" value="1"/>
</dbReference>
<gene>
    <name evidence="9" type="ORF">GSCOC_T00033149001</name>
</gene>
<dbReference type="InParanoid" id="A0A068US81"/>
<dbReference type="InterPro" id="IPR001611">
    <property type="entry name" value="Leu-rich_rpt"/>
</dbReference>
<dbReference type="InterPro" id="IPR055414">
    <property type="entry name" value="LRR_R13L4/SHOC2-like"/>
</dbReference>
<dbReference type="PANTHER" id="PTHR48063:SF98">
    <property type="entry name" value="LRR RECEPTOR-LIKE SERINE_THREONINE-PROTEIN KINASE FLS2"/>
    <property type="match status" value="1"/>
</dbReference>
<keyword evidence="4" id="KW-0677">Repeat</keyword>
<name>A0A068US81_COFCA</name>
<dbReference type="STRING" id="49390.A0A068US81"/>
<feature type="domain" description="Disease resistance R13L4/SHOC-2-like LRR" evidence="8">
    <location>
        <begin position="28"/>
        <end position="176"/>
    </location>
</feature>
<keyword evidence="5" id="KW-1133">Transmembrane helix</keyword>
<evidence type="ECO:0000256" key="1">
    <source>
        <dbReference type="ARBA" id="ARBA00004479"/>
    </source>
</evidence>
<dbReference type="Gramene" id="CDP11109">
    <property type="protein sequence ID" value="CDP11109"/>
    <property type="gene ID" value="GSCOC_T00033149001"/>
</dbReference>
<dbReference type="Pfam" id="PF00560">
    <property type="entry name" value="LRR_1"/>
    <property type="match status" value="1"/>
</dbReference>
<evidence type="ECO:0000256" key="2">
    <source>
        <dbReference type="ARBA" id="ARBA00022692"/>
    </source>
</evidence>
<organism evidence="9 10">
    <name type="scientific">Coffea canephora</name>
    <name type="common">Robusta coffee</name>
    <dbReference type="NCBI Taxonomy" id="49390"/>
    <lineage>
        <taxon>Eukaryota</taxon>
        <taxon>Viridiplantae</taxon>
        <taxon>Streptophyta</taxon>
        <taxon>Embryophyta</taxon>
        <taxon>Tracheophyta</taxon>
        <taxon>Spermatophyta</taxon>
        <taxon>Magnoliopsida</taxon>
        <taxon>eudicotyledons</taxon>
        <taxon>Gunneridae</taxon>
        <taxon>Pentapetalae</taxon>
        <taxon>asterids</taxon>
        <taxon>lamiids</taxon>
        <taxon>Gentianales</taxon>
        <taxon>Rubiaceae</taxon>
        <taxon>Ixoroideae</taxon>
        <taxon>Gardenieae complex</taxon>
        <taxon>Bertiereae - Coffeeae clade</taxon>
        <taxon>Coffeeae</taxon>
        <taxon>Coffea</taxon>
    </lineage>
</organism>
<dbReference type="PhylomeDB" id="A0A068US81"/>
<dbReference type="InterPro" id="IPR032675">
    <property type="entry name" value="LRR_dom_sf"/>
</dbReference>
<protein>
    <recommendedName>
        <fullName evidence="8">Disease resistance R13L4/SHOC-2-like LRR domain-containing protein</fullName>
    </recommendedName>
</protein>
<evidence type="ECO:0000313" key="10">
    <source>
        <dbReference type="Proteomes" id="UP000295252"/>
    </source>
</evidence>
<dbReference type="PANTHER" id="PTHR48063">
    <property type="entry name" value="LRR RECEPTOR-LIKE KINASE"/>
    <property type="match status" value="1"/>
</dbReference>
<dbReference type="Pfam" id="PF23598">
    <property type="entry name" value="LRR_14"/>
    <property type="match status" value="1"/>
</dbReference>
<keyword evidence="6" id="KW-0472">Membrane</keyword>
<evidence type="ECO:0000256" key="3">
    <source>
        <dbReference type="ARBA" id="ARBA00022729"/>
    </source>
</evidence>
<accession>A0A068US81</accession>
<evidence type="ECO:0000259" key="8">
    <source>
        <dbReference type="Pfam" id="PF23598"/>
    </source>
</evidence>
<keyword evidence="7" id="KW-0325">Glycoprotein</keyword>
<evidence type="ECO:0000256" key="4">
    <source>
        <dbReference type="ARBA" id="ARBA00022737"/>
    </source>
</evidence>
<comment type="subcellular location">
    <subcellularLocation>
        <location evidence="1">Membrane</location>
        <topology evidence="1">Single-pass type I membrane protein</topology>
    </subcellularLocation>
</comment>
<dbReference type="Gene3D" id="3.80.10.10">
    <property type="entry name" value="Ribonuclease Inhibitor"/>
    <property type="match status" value="3"/>
</dbReference>
<evidence type="ECO:0000256" key="6">
    <source>
        <dbReference type="ARBA" id="ARBA00023136"/>
    </source>
</evidence>
<evidence type="ECO:0000256" key="5">
    <source>
        <dbReference type="ARBA" id="ARBA00022989"/>
    </source>
</evidence>
<dbReference type="GO" id="GO:0016020">
    <property type="term" value="C:membrane"/>
    <property type="evidence" value="ECO:0007669"/>
    <property type="project" value="UniProtKB-SubCell"/>
</dbReference>
<dbReference type="EMBL" id="HG739135">
    <property type="protein sequence ID" value="CDP11109.1"/>
    <property type="molecule type" value="Genomic_DNA"/>
</dbReference>
<dbReference type="AlphaFoldDB" id="A0A068US81"/>
<evidence type="ECO:0000256" key="7">
    <source>
        <dbReference type="ARBA" id="ARBA00023180"/>
    </source>
</evidence>
<evidence type="ECO:0000313" key="9">
    <source>
        <dbReference type="EMBL" id="CDP11109.1"/>
    </source>
</evidence>
<sequence>MENLEDLYHLDLGNNNLTIKMISTIPSFLGSFKSLRYLDLFGAGFQGMIPYQIGILSSLCTFSIEGYDLITLDTTCNHLNGPIPSTVGNCTKLKVLRLSHNILTTTKWLNNSTSLEVLELRGNALSGSIPSNLGKLSSWEYLDISENKLTGTLPKSLGQLSKLEKVFVWNGVFLREISTFSVNIIFNYFFILHTSNLSAMCKLDSACPIYDILDLGSWRLGPQFPTWLQSQKNLDVLNLFSTGILDTILPWLFSASINYVDLYHNQLHGKIQISLKLGLYLHCKFLSGEIPDYWMNYPSMKYFTLSSGNFTGSIPRSLVNLECLNHLDLGNNSLTGLIPSTL</sequence>
<proteinExistence type="predicted"/>